<evidence type="ECO:0000256" key="1">
    <source>
        <dbReference type="SAM" id="MobiDB-lite"/>
    </source>
</evidence>
<keyword evidence="4" id="KW-1185">Reference proteome</keyword>
<gene>
    <name evidence="3" type="ORF">RLOC_00011756</name>
</gene>
<feature type="region of interest" description="Disordered" evidence="1">
    <location>
        <begin position="460"/>
        <end position="485"/>
    </location>
</feature>
<reference evidence="3 4" key="1">
    <citation type="submission" date="2017-05" db="EMBL/GenBank/DDBJ databases">
        <title>Genome of assembly of the Bengalese finch, Lonchura striata domestica.</title>
        <authorList>
            <person name="Colquitt B.M."/>
            <person name="Brainard M.S."/>
        </authorList>
    </citation>
    <scope>NUCLEOTIDE SEQUENCE [LARGE SCALE GENOMIC DNA]</scope>
    <source>
        <strain evidence="3">White83orange57</strain>
    </source>
</reference>
<dbReference type="Pfam" id="PF00078">
    <property type="entry name" value="RVT_1"/>
    <property type="match status" value="1"/>
</dbReference>
<evidence type="ECO:0000313" key="4">
    <source>
        <dbReference type="Proteomes" id="UP000197619"/>
    </source>
</evidence>
<evidence type="ECO:0000259" key="2">
    <source>
        <dbReference type="Pfam" id="PF00078"/>
    </source>
</evidence>
<dbReference type="InterPro" id="IPR000477">
    <property type="entry name" value="RT_dom"/>
</dbReference>
<evidence type="ECO:0000313" key="3">
    <source>
        <dbReference type="EMBL" id="OWK61773.1"/>
    </source>
</evidence>
<proteinExistence type="predicted"/>
<sequence length="625" mass="70023">MAGDRKTDVTDHSCSLANLVTCTFLHKLDQKSAAYRILEARGDCCHQPAEQWHCSDQKPEAVTCCISGHKKTEVTNLVAQMVVVEGFMAMNLESQVLSIHKVYVSITSILLAIAKNILIEGKEKRKLYEEWLRPLGLFSLEKKKLRRDLIVVFNILTRGSRRAGKARSQKFIICLQKAEAKIRLGSSMKNYMSNNTSTVMKVQSAVHCLCCLEKETNPHLTTATLQEVVESDKVSLESPPTFQQIDTHSQLSIIYRFINERLSPLINVINKDIEQNWPQHRSLRDTTGDCWMPAGCSTVHHHSLGPAIQPVVKQKCLPTQQFPNLLARQLVKLKLPPTLGTNPPGFSFPIHTPSLFPEKISGCQLRLPAWYQMPSPSLPGALLSQQSPSPGHAVVAGHWSYHGQWPCLQSRENNGEEACSCGGYETCFPFGNEPLQSKGPPGVKGKGRWQMMVSEESSAICAPTKGSQGTQPPDLQDRDREQNEASTIQEGMISELLCNLDQHKSMRPDRIHPRVPGDWKLANVMPIYKRNWKKDPENYRLVSLILMPCKVMSKSAIMKQVQDNQEIRPSQHGLVKGRSCLTDLLSFYGQVTHLVDKGKAVVVVYLDFSKALDTISHIILLERLS</sequence>
<name>A0A218V711_9PASE</name>
<feature type="domain" description="Reverse transcriptase" evidence="2">
    <location>
        <begin position="533"/>
        <end position="623"/>
    </location>
</feature>
<protein>
    <recommendedName>
        <fullName evidence="2">Reverse transcriptase domain-containing protein</fullName>
    </recommendedName>
</protein>
<comment type="caution">
    <text evidence="3">The sequence shown here is derived from an EMBL/GenBank/DDBJ whole genome shotgun (WGS) entry which is preliminary data.</text>
</comment>
<dbReference type="EMBL" id="MUZQ01000036">
    <property type="protein sequence ID" value="OWK61773.1"/>
    <property type="molecule type" value="Genomic_DNA"/>
</dbReference>
<dbReference type="Proteomes" id="UP000197619">
    <property type="component" value="Unassembled WGS sequence"/>
</dbReference>
<dbReference type="AlphaFoldDB" id="A0A218V711"/>
<accession>A0A218V711</accession>
<dbReference type="PANTHER" id="PTHR33332">
    <property type="entry name" value="REVERSE TRANSCRIPTASE DOMAIN-CONTAINING PROTEIN"/>
    <property type="match status" value="1"/>
</dbReference>
<organism evidence="3 4">
    <name type="scientific">Lonchura striata</name>
    <name type="common">white-rumped munia</name>
    <dbReference type="NCBI Taxonomy" id="40157"/>
    <lineage>
        <taxon>Eukaryota</taxon>
        <taxon>Metazoa</taxon>
        <taxon>Chordata</taxon>
        <taxon>Craniata</taxon>
        <taxon>Vertebrata</taxon>
        <taxon>Euteleostomi</taxon>
        <taxon>Archelosauria</taxon>
        <taxon>Archosauria</taxon>
        <taxon>Dinosauria</taxon>
        <taxon>Saurischia</taxon>
        <taxon>Theropoda</taxon>
        <taxon>Coelurosauria</taxon>
        <taxon>Aves</taxon>
        <taxon>Neognathae</taxon>
        <taxon>Neoaves</taxon>
        <taxon>Telluraves</taxon>
        <taxon>Australaves</taxon>
        <taxon>Passeriformes</taxon>
        <taxon>Passeroidea</taxon>
        <taxon>Estrildidae</taxon>
        <taxon>Estrildinae</taxon>
        <taxon>Lonchura</taxon>
    </lineage>
</organism>